<evidence type="ECO:0000256" key="14">
    <source>
        <dbReference type="ARBA" id="ARBA00079807"/>
    </source>
</evidence>
<dbReference type="FunFam" id="3.40.50.2020:FF:000003">
    <property type="entry name" value="Uracil phosphoribosyltransferase"/>
    <property type="match status" value="1"/>
</dbReference>
<evidence type="ECO:0000256" key="12">
    <source>
        <dbReference type="ARBA" id="ARBA00056901"/>
    </source>
</evidence>
<evidence type="ECO:0000256" key="13">
    <source>
        <dbReference type="ARBA" id="ARBA00072146"/>
    </source>
</evidence>
<dbReference type="CDD" id="cd06223">
    <property type="entry name" value="PRTases_typeI"/>
    <property type="match status" value="1"/>
</dbReference>
<keyword evidence="4 15" id="KW-0021">Allosteric enzyme</keyword>
<dbReference type="SUPFAM" id="SSF53271">
    <property type="entry name" value="PRTase-like"/>
    <property type="match status" value="1"/>
</dbReference>
<feature type="domain" description="Phosphoribosyltransferase" evidence="16">
    <location>
        <begin position="8"/>
        <end position="210"/>
    </location>
</feature>
<feature type="binding site" evidence="15">
    <location>
        <position position="196"/>
    </location>
    <ligand>
        <name>uracil</name>
        <dbReference type="ChEBI" id="CHEBI:17568"/>
    </ligand>
</feature>
<evidence type="ECO:0000256" key="8">
    <source>
        <dbReference type="ARBA" id="ARBA00022842"/>
    </source>
</evidence>
<dbReference type="HAMAP" id="MF_01218_B">
    <property type="entry name" value="Upp_B"/>
    <property type="match status" value="1"/>
</dbReference>
<reference evidence="17 18" key="1">
    <citation type="submission" date="2020-04" db="EMBL/GenBank/DDBJ databases">
        <title>Draft genome of Pyxidicoccus fallax type strain.</title>
        <authorList>
            <person name="Whitworth D.E."/>
        </authorList>
    </citation>
    <scope>NUCLEOTIDE SEQUENCE [LARGE SCALE GENOMIC DNA]</scope>
    <source>
        <strain evidence="17 18">DSM 14698</strain>
    </source>
</reference>
<dbReference type="Gene3D" id="3.40.50.2020">
    <property type="match status" value="1"/>
</dbReference>
<evidence type="ECO:0000256" key="3">
    <source>
        <dbReference type="ARBA" id="ARBA00011894"/>
    </source>
</evidence>
<dbReference type="GO" id="GO:0004845">
    <property type="term" value="F:uracil phosphoribosyltransferase activity"/>
    <property type="evidence" value="ECO:0007669"/>
    <property type="project" value="UniProtKB-UniRule"/>
</dbReference>
<comment type="caution">
    <text evidence="17">The sequence shown here is derived from an EMBL/GenBank/DDBJ whole genome shotgun (WGS) entry which is preliminary data.</text>
</comment>
<keyword evidence="18" id="KW-1185">Reference proteome</keyword>
<name>A0A848LPI5_9BACT</name>
<evidence type="ECO:0000256" key="6">
    <source>
        <dbReference type="ARBA" id="ARBA00022679"/>
    </source>
</evidence>
<sequence>MQFPNCTVVDHPLVKHKLTLMRRAETSTASFRALLQEISLLLAYEAFRDLKLREEEIQTPMAKMVAPVLEGKKLVLVAILRAGQGILDGMLQLVPSARVGHIGLYRDPETLAAVEYYYRVPGQLADRDVVVCDPMLATGNSAVAALSRLKRNKPGSVRFVCLLASPEGLMNLREHHPDVHVYTAAIDERLDEHGYIIPGLGDAGDRLFGTK</sequence>
<feature type="binding site" evidence="15">
    <location>
        <begin position="133"/>
        <end position="141"/>
    </location>
    <ligand>
        <name>5-phospho-alpha-D-ribose 1-diphosphate</name>
        <dbReference type="ChEBI" id="CHEBI:58017"/>
    </ligand>
</feature>
<dbReference type="InterPro" id="IPR005765">
    <property type="entry name" value="UPRT"/>
</dbReference>
<comment type="similarity">
    <text evidence="2 15">Belongs to the UPRTase family.</text>
</comment>
<evidence type="ECO:0000313" key="17">
    <source>
        <dbReference type="EMBL" id="NMO19570.1"/>
    </source>
</evidence>
<dbReference type="UniPathway" id="UPA00574">
    <property type="reaction ID" value="UER00636"/>
</dbReference>
<evidence type="ECO:0000259" key="16">
    <source>
        <dbReference type="Pfam" id="PF14681"/>
    </source>
</evidence>
<dbReference type="AlphaFoldDB" id="A0A848LPI5"/>
<dbReference type="Proteomes" id="UP000518300">
    <property type="component" value="Unassembled WGS sequence"/>
</dbReference>
<comment type="activity regulation">
    <text evidence="15">Allosterically activated by GTP.</text>
</comment>
<comment type="pathway">
    <text evidence="1 15">Pyrimidine metabolism; UMP biosynthesis via salvage pathway; UMP from uracil: step 1/1.</text>
</comment>
<dbReference type="Pfam" id="PF14681">
    <property type="entry name" value="UPRTase"/>
    <property type="match status" value="1"/>
</dbReference>
<protein>
    <recommendedName>
        <fullName evidence="13 15">Uracil phosphoribosyltransferase</fullName>
        <ecNumber evidence="3 15">2.4.2.9</ecNumber>
    </recommendedName>
    <alternativeName>
        <fullName evidence="10 15">UMP pyrophosphorylase</fullName>
    </alternativeName>
    <alternativeName>
        <fullName evidence="14 15">UPRTase</fullName>
    </alternativeName>
</protein>
<dbReference type="GO" id="GO:0000287">
    <property type="term" value="F:magnesium ion binding"/>
    <property type="evidence" value="ECO:0007669"/>
    <property type="project" value="UniProtKB-UniRule"/>
</dbReference>
<dbReference type="EMBL" id="JABBJJ010000192">
    <property type="protein sequence ID" value="NMO19570.1"/>
    <property type="molecule type" value="Genomic_DNA"/>
</dbReference>
<evidence type="ECO:0000256" key="10">
    <source>
        <dbReference type="ARBA" id="ARBA00031082"/>
    </source>
</evidence>
<dbReference type="PANTHER" id="PTHR32315:SF4">
    <property type="entry name" value="URACIL PHOSPHORIBOSYLTRANSFERASE, CHLOROPLASTIC"/>
    <property type="match status" value="1"/>
</dbReference>
<evidence type="ECO:0000256" key="7">
    <source>
        <dbReference type="ARBA" id="ARBA00022741"/>
    </source>
</evidence>
<feature type="binding site" evidence="15">
    <location>
        <position position="106"/>
    </location>
    <ligand>
        <name>5-phospho-alpha-D-ribose 1-diphosphate</name>
        <dbReference type="ChEBI" id="CHEBI:58017"/>
    </ligand>
</feature>
<dbReference type="RefSeq" id="WP_169348817.1">
    <property type="nucleotide sequence ID" value="NZ_JABBJJ010000192.1"/>
</dbReference>
<evidence type="ECO:0000256" key="11">
    <source>
        <dbReference type="ARBA" id="ARBA00052919"/>
    </source>
</evidence>
<keyword evidence="5 15" id="KW-0328">Glycosyltransferase</keyword>
<evidence type="ECO:0000256" key="15">
    <source>
        <dbReference type="HAMAP-Rule" id="MF_01218"/>
    </source>
</evidence>
<dbReference type="PANTHER" id="PTHR32315">
    <property type="entry name" value="ADENINE PHOSPHORIBOSYLTRANSFERASE"/>
    <property type="match status" value="1"/>
</dbReference>
<evidence type="ECO:0000256" key="4">
    <source>
        <dbReference type="ARBA" id="ARBA00022533"/>
    </source>
</evidence>
<dbReference type="EC" id="2.4.2.9" evidence="3 15"/>
<dbReference type="GO" id="GO:0044206">
    <property type="term" value="P:UMP salvage"/>
    <property type="evidence" value="ECO:0007669"/>
    <property type="project" value="UniProtKB-UniRule"/>
</dbReference>
<comment type="cofactor">
    <cofactor evidence="15">
        <name>Mg(2+)</name>
        <dbReference type="ChEBI" id="CHEBI:18420"/>
    </cofactor>
    <text evidence="15">Binds 1 Mg(2+) ion per subunit. The magnesium is bound as Mg-PRPP.</text>
</comment>
<gene>
    <name evidence="15 17" type="primary">upp</name>
    <name evidence="17" type="ORF">HG543_32545</name>
</gene>
<dbReference type="InterPro" id="IPR000836">
    <property type="entry name" value="PRTase_dom"/>
</dbReference>
<keyword evidence="9 15" id="KW-0342">GTP-binding</keyword>
<keyword evidence="6 15" id="KW-0808">Transferase</keyword>
<dbReference type="InterPro" id="IPR029057">
    <property type="entry name" value="PRTase-like"/>
</dbReference>
<dbReference type="InterPro" id="IPR050054">
    <property type="entry name" value="UPRTase/APRTase"/>
</dbReference>
<keyword evidence="7 15" id="KW-0547">Nucleotide-binding</keyword>
<evidence type="ECO:0000313" key="18">
    <source>
        <dbReference type="Proteomes" id="UP000518300"/>
    </source>
</evidence>
<organism evidence="17 18">
    <name type="scientific">Pyxidicoccus fallax</name>
    <dbReference type="NCBI Taxonomy" id="394095"/>
    <lineage>
        <taxon>Bacteria</taxon>
        <taxon>Pseudomonadati</taxon>
        <taxon>Myxococcota</taxon>
        <taxon>Myxococcia</taxon>
        <taxon>Myxococcales</taxon>
        <taxon>Cystobacterineae</taxon>
        <taxon>Myxococcaceae</taxon>
        <taxon>Pyxidicoccus</taxon>
    </lineage>
</organism>
<evidence type="ECO:0000256" key="5">
    <source>
        <dbReference type="ARBA" id="ARBA00022676"/>
    </source>
</evidence>
<dbReference type="GO" id="GO:0005737">
    <property type="term" value="C:cytoplasm"/>
    <property type="evidence" value="ECO:0007669"/>
    <property type="project" value="UniProtKB-ARBA"/>
</dbReference>
<evidence type="ECO:0000256" key="2">
    <source>
        <dbReference type="ARBA" id="ARBA00009516"/>
    </source>
</evidence>
<dbReference type="GO" id="GO:0006223">
    <property type="term" value="P:uracil salvage"/>
    <property type="evidence" value="ECO:0007669"/>
    <property type="project" value="InterPro"/>
</dbReference>
<dbReference type="InterPro" id="IPR034332">
    <property type="entry name" value="Upp_B"/>
</dbReference>
<dbReference type="GO" id="GO:0005525">
    <property type="term" value="F:GTP binding"/>
    <property type="evidence" value="ECO:0007669"/>
    <property type="project" value="UniProtKB-KW"/>
</dbReference>
<feature type="binding site" evidence="15">
    <location>
        <position position="202"/>
    </location>
    <ligand>
        <name>5-phospho-alpha-D-ribose 1-diphosphate</name>
        <dbReference type="ChEBI" id="CHEBI:58017"/>
    </ligand>
</feature>
<feature type="binding site" evidence="15">
    <location>
        <position position="81"/>
    </location>
    <ligand>
        <name>5-phospho-alpha-D-ribose 1-diphosphate</name>
        <dbReference type="ChEBI" id="CHEBI:58017"/>
    </ligand>
</feature>
<dbReference type="NCBIfam" id="TIGR01091">
    <property type="entry name" value="upp"/>
    <property type="match status" value="1"/>
</dbReference>
<evidence type="ECO:0000256" key="9">
    <source>
        <dbReference type="ARBA" id="ARBA00023134"/>
    </source>
</evidence>
<dbReference type="NCBIfam" id="NF001097">
    <property type="entry name" value="PRK00129.1"/>
    <property type="match status" value="1"/>
</dbReference>
<evidence type="ECO:0000256" key="1">
    <source>
        <dbReference type="ARBA" id="ARBA00005180"/>
    </source>
</evidence>
<feature type="binding site" evidence="15">
    <location>
        <begin position="201"/>
        <end position="203"/>
    </location>
    <ligand>
        <name>uracil</name>
        <dbReference type="ChEBI" id="CHEBI:17568"/>
    </ligand>
</feature>
<keyword evidence="8 15" id="KW-0460">Magnesium</keyword>
<comment type="catalytic activity">
    <reaction evidence="11 15">
        <text>UMP + diphosphate = 5-phospho-alpha-D-ribose 1-diphosphate + uracil</text>
        <dbReference type="Rhea" id="RHEA:13017"/>
        <dbReference type="ChEBI" id="CHEBI:17568"/>
        <dbReference type="ChEBI" id="CHEBI:33019"/>
        <dbReference type="ChEBI" id="CHEBI:57865"/>
        <dbReference type="ChEBI" id="CHEBI:58017"/>
        <dbReference type="EC" id="2.4.2.9"/>
    </reaction>
</comment>
<comment type="function">
    <text evidence="12 15">Catalyzes the conversion of uracil and 5-phospho-alpha-D-ribose 1-diphosphate (PRPP) to UMP and diphosphate.</text>
</comment>
<accession>A0A848LPI5</accession>
<proteinExistence type="inferred from homology"/>